<keyword evidence="8" id="KW-0443">Lipid metabolism</keyword>
<evidence type="ECO:0000256" key="11">
    <source>
        <dbReference type="ARBA" id="ARBA00023221"/>
    </source>
</evidence>
<keyword evidence="4 13" id="KW-0812">Transmembrane</keyword>
<feature type="transmembrane region" description="Helical" evidence="14">
    <location>
        <begin position="284"/>
        <end position="303"/>
    </location>
</feature>
<comment type="subcellular location">
    <subcellularLocation>
        <location evidence="1">Membrane</location>
        <topology evidence="1">Multi-pass membrane protein</topology>
    </subcellularLocation>
</comment>
<evidence type="ECO:0000256" key="3">
    <source>
        <dbReference type="ARBA" id="ARBA00022516"/>
    </source>
</evidence>
<reference evidence="16 17" key="1">
    <citation type="submission" date="2018-12" db="EMBL/GenBank/DDBJ databases">
        <title>Genome of Verticillium dahliae isolate Getta Getta.</title>
        <authorList>
            <person name="Gardiner D.M."/>
        </authorList>
    </citation>
    <scope>NUCLEOTIDE SEQUENCE [LARGE SCALE GENOMIC DNA]</scope>
    <source>
        <strain evidence="16 17">Getta Getta</strain>
    </source>
</reference>
<proteinExistence type="inferred from homology"/>
<feature type="transmembrane region" description="Helical" evidence="14">
    <location>
        <begin position="404"/>
        <end position="426"/>
    </location>
</feature>
<keyword evidence="12" id="KW-0413">Isomerase</keyword>
<dbReference type="PANTHER" id="PTHR14207">
    <property type="entry name" value="STEROL ISOMERASE"/>
    <property type="match status" value="1"/>
</dbReference>
<dbReference type="GO" id="GO:0004769">
    <property type="term" value="F:steroid Delta-isomerase activity"/>
    <property type="evidence" value="ECO:0007669"/>
    <property type="project" value="TreeGrafter"/>
</dbReference>
<keyword evidence="3" id="KW-0444">Lipid biosynthesis</keyword>
<feature type="transmembrane region" description="Helical" evidence="14">
    <location>
        <begin position="250"/>
        <end position="272"/>
    </location>
</feature>
<evidence type="ECO:0000259" key="15">
    <source>
        <dbReference type="PROSITE" id="PS51751"/>
    </source>
</evidence>
<dbReference type="GO" id="GO:0000247">
    <property type="term" value="F:C-8 sterol isomerase activity"/>
    <property type="evidence" value="ECO:0007669"/>
    <property type="project" value="TreeGrafter"/>
</dbReference>
<feature type="transmembrane region" description="Helical" evidence="14">
    <location>
        <begin position="366"/>
        <end position="384"/>
    </location>
</feature>
<evidence type="ECO:0000256" key="9">
    <source>
        <dbReference type="ARBA" id="ARBA00023136"/>
    </source>
</evidence>
<gene>
    <name evidence="16" type="ORF">VDGE_05867</name>
</gene>
<dbReference type="Pfam" id="PF05241">
    <property type="entry name" value="EBP"/>
    <property type="match status" value="1"/>
</dbReference>
<feature type="domain" description="EXPERA" evidence="15">
    <location>
        <begin position="279"/>
        <end position="425"/>
    </location>
</feature>
<comment type="caution">
    <text evidence="16">The sequence shown here is derived from an EMBL/GenBank/DDBJ whole genome shotgun (WGS) entry which is preliminary data.</text>
</comment>
<evidence type="ECO:0000256" key="5">
    <source>
        <dbReference type="ARBA" id="ARBA00022955"/>
    </source>
</evidence>
<evidence type="ECO:0000256" key="14">
    <source>
        <dbReference type="SAM" id="Phobius"/>
    </source>
</evidence>
<evidence type="ECO:0000313" key="16">
    <source>
        <dbReference type="EMBL" id="RXG46435.1"/>
    </source>
</evidence>
<dbReference type="EMBL" id="RSDZ01000050">
    <property type="protein sequence ID" value="RXG46435.1"/>
    <property type="molecule type" value="Genomic_DNA"/>
</dbReference>
<sequence>MLEQESYACGVVNGELRKIARLRGQEAHGIMECICSMAVGSAHLGRHDHWHMHMKGLKQILEMTGGIDKEWTYVMNKVRRANVKAAAALATMPYLEYERIYGNISDSLPRTKRARLSKAVKGILAFCNVQEVICESFASLVLFSHAVSTALAAKKRTILYDPEVFIEEWLWVMYQLIRFPGVLRDESTQIPSIELDLNLGERRYKEPLVRGSRYFMADRDAGGMSSIHPYYPLGIPIPHYAANETPLPRVLVPFVAVLLLPIPIAFVTSRLIKPSLGGLDRFAVCWFALGAFLHCCFEGYFVWNHATLAGLQTLFAQAWKEYALSDSRYLTSDPFVVCVEALSVIIWGPISLSVTFAILSGSRLRHPLQLIICVGHLYGVALYYSTSLAERTLVGTMHSRPEVLYFWVYYVGFNAPWVVVPLILLVQSLGAMGRAFEALEEKETAEAALASRKGDAAVLEGKKTR</sequence>
<dbReference type="PANTHER" id="PTHR14207:SF0">
    <property type="entry name" value="3-BETA-HYDROXYSTEROID-DELTA(8),DELTA(7)-ISOMERASE"/>
    <property type="match status" value="1"/>
</dbReference>
<comment type="similarity">
    <text evidence="2">Belongs to the EBP family.</text>
</comment>
<dbReference type="GO" id="GO:0016020">
    <property type="term" value="C:membrane"/>
    <property type="evidence" value="ECO:0007669"/>
    <property type="project" value="UniProtKB-SubCell"/>
</dbReference>
<evidence type="ECO:0000313" key="17">
    <source>
        <dbReference type="Proteomes" id="UP000288725"/>
    </source>
</evidence>
<evidence type="ECO:0000256" key="1">
    <source>
        <dbReference type="ARBA" id="ARBA00004141"/>
    </source>
</evidence>
<dbReference type="GO" id="GO:0005783">
    <property type="term" value="C:endoplasmic reticulum"/>
    <property type="evidence" value="ECO:0007669"/>
    <property type="project" value="TreeGrafter"/>
</dbReference>
<organism evidence="16 17">
    <name type="scientific">Verticillium dahliae</name>
    <name type="common">Verticillium wilt</name>
    <dbReference type="NCBI Taxonomy" id="27337"/>
    <lineage>
        <taxon>Eukaryota</taxon>
        <taxon>Fungi</taxon>
        <taxon>Dikarya</taxon>
        <taxon>Ascomycota</taxon>
        <taxon>Pezizomycotina</taxon>
        <taxon>Sordariomycetes</taxon>
        <taxon>Hypocreomycetidae</taxon>
        <taxon>Glomerellales</taxon>
        <taxon>Plectosphaerellaceae</taxon>
        <taxon>Verticillium</taxon>
    </lineage>
</organism>
<evidence type="ECO:0000256" key="6">
    <source>
        <dbReference type="ARBA" id="ARBA00022989"/>
    </source>
</evidence>
<evidence type="ECO:0000256" key="2">
    <source>
        <dbReference type="ARBA" id="ARBA00008337"/>
    </source>
</evidence>
<keyword evidence="11" id="KW-0753">Steroid metabolism</keyword>
<dbReference type="Proteomes" id="UP000288725">
    <property type="component" value="Unassembled WGS sequence"/>
</dbReference>
<protein>
    <recommendedName>
        <fullName evidence="15">EXPERA domain-containing protein</fullName>
    </recommendedName>
</protein>
<dbReference type="GO" id="GO:0047750">
    <property type="term" value="F:cholestenol delta-isomerase activity"/>
    <property type="evidence" value="ECO:0007669"/>
    <property type="project" value="InterPro"/>
</dbReference>
<dbReference type="GO" id="GO:0016126">
    <property type="term" value="P:sterol biosynthetic process"/>
    <property type="evidence" value="ECO:0007669"/>
    <property type="project" value="UniProtKB-KW"/>
</dbReference>
<keyword evidence="9 13" id="KW-0472">Membrane</keyword>
<dbReference type="PROSITE" id="PS51751">
    <property type="entry name" value="EXPERA"/>
    <property type="match status" value="1"/>
</dbReference>
<evidence type="ECO:0000256" key="13">
    <source>
        <dbReference type="PROSITE-ProRule" id="PRU01087"/>
    </source>
</evidence>
<evidence type="ECO:0000256" key="8">
    <source>
        <dbReference type="ARBA" id="ARBA00023098"/>
    </source>
</evidence>
<feature type="transmembrane region" description="Helical" evidence="14">
    <location>
        <begin position="334"/>
        <end position="359"/>
    </location>
</feature>
<keyword evidence="7" id="KW-0756">Sterol biosynthesis</keyword>
<name>A0A444RZ82_VERDA</name>
<dbReference type="InterPro" id="IPR033118">
    <property type="entry name" value="EXPERA"/>
</dbReference>
<evidence type="ECO:0000256" key="4">
    <source>
        <dbReference type="ARBA" id="ARBA00022692"/>
    </source>
</evidence>
<evidence type="ECO:0000256" key="7">
    <source>
        <dbReference type="ARBA" id="ARBA00023011"/>
    </source>
</evidence>
<dbReference type="InterPro" id="IPR007905">
    <property type="entry name" value="EBP"/>
</dbReference>
<accession>A0A444RZ82</accession>
<keyword evidence="6 13" id="KW-1133">Transmembrane helix</keyword>
<dbReference type="AlphaFoldDB" id="A0A444RZ82"/>
<keyword evidence="5" id="KW-0752">Steroid biosynthesis</keyword>
<evidence type="ECO:0000256" key="12">
    <source>
        <dbReference type="ARBA" id="ARBA00023235"/>
    </source>
</evidence>
<keyword evidence="10" id="KW-1207">Sterol metabolism</keyword>
<evidence type="ECO:0000256" key="10">
    <source>
        <dbReference type="ARBA" id="ARBA00023166"/>
    </source>
</evidence>